<dbReference type="InterPro" id="IPR013545">
    <property type="entry name" value="T2SS_protein-GspG_C"/>
</dbReference>
<evidence type="ECO:0000259" key="2">
    <source>
        <dbReference type="Pfam" id="PF08334"/>
    </source>
</evidence>
<evidence type="ECO:0000313" key="3">
    <source>
        <dbReference type="EMBL" id="KKU49089.1"/>
    </source>
</evidence>
<accession>A0A0G1QW48</accession>
<proteinExistence type="predicted"/>
<evidence type="ECO:0000313" key="4">
    <source>
        <dbReference type="Proteomes" id="UP000033946"/>
    </source>
</evidence>
<organism evidence="3 4">
    <name type="scientific">candidate division WWE3 bacterium GW2011_GWA2_46_9</name>
    <dbReference type="NCBI Taxonomy" id="1619111"/>
    <lineage>
        <taxon>Bacteria</taxon>
        <taxon>Katanobacteria</taxon>
    </lineage>
</organism>
<dbReference type="AlphaFoldDB" id="A0A0G1QW48"/>
<dbReference type="InterPro" id="IPR045584">
    <property type="entry name" value="Pilin-like"/>
</dbReference>
<sequence length="154" mass="17338">MALKILKDGRGVTFIELLLVFAVLSVMLVAVFVFVNPVEMRQRGRDERRLSDLQMLDRMVAEYLVDYGAYPDDADTLRVSTSSPGLFWINADLSRYAARLPTDPLNDSTYFYSYKHTATGYELNARLEFNLEIAAADGGNDPTLYELGNALEIL</sequence>
<feature type="transmembrane region" description="Helical" evidence="1">
    <location>
        <begin position="12"/>
        <end position="35"/>
    </location>
</feature>
<name>A0A0G1QW48_UNCKA</name>
<keyword evidence="1" id="KW-0812">Transmembrane</keyword>
<keyword evidence="1" id="KW-1133">Transmembrane helix</keyword>
<dbReference type="EMBL" id="LCNE01000006">
    <property type="protein sequence ID" value="KKU49089.1"/>
    <property type="molecule type" value="Genomic_DNA"/>
</dbReference>
<evidence type="ECO:0000256" key="1">
    <source>
        <dbReference type="SAM" id="Phobius"/>
    </source>
</evidence>
<dbReference type="Pfam" id="PF08334">
    <property type="entry name" value="T2SSG"/>
    <property type="match status" value="1"/>
</dbReference>
<keyword evidence="1" id="KW-0472">Membrane</keyword>
<dbReference type="Proteomes" id="UP000033946">
    <property type="component" value="Unassembled WGS sequence"/>
</dbReference>
<comment type="caution">
    <text evidence="3">The sequence shown here is derived from an EMBL/GenBank/DDBJ whole genome shotgun (WGS) entry which is preliminary data.</text>
</comment>
<protein>
    <recommendedName>
        <fullName evidence="2">Type II secretion system protein GspG C-terminal domain-containing protein</fullName>
    </recommendedName>
</protein>
<gene>
    <name evidence="3" type="ORF">UX69_C0006G0017</name>
</gene>
<dbReference type="SUPFAM" id="SSF54523">
    <property type="entry name" value="Pili subunits"/>
    <property type="match status" value="1"/>
</dbReference>
<feature type="domain" description="Type II secretion system protein GspG C-terminal" evidence="2">
    <location>
        <begin position="46"/>
        <end position="123"/>
    </location>
</feature>
<dbReference type="Gene3D" id="3.30.700.10">
    <property type="entry name" value="Glycoprotein, Type 4 Pilin"/>
    <property type="match status" value="1"/>
</dbReference>
<reference evidence="3 4" key="1">
    <citation type="journal article" date="2015" name="Nature">
        <title>rRNA introns, odd ribosomes, and small enigmatic genomes across a large radiation of phyla.</title>
        <authorList>
            <person name="Brown C.T."/>
            <person name="Hug L.A."/>
            <person name="Thomas B.C."/>
            <person name="Sharon I."/>
            <person name="Castelle C.J."/>
            <person name="Singh A."/>
            <person name="Wilkins M.J."/>
            <person name="Williams K.H."/>
            <person name="Banfield J.F."/>
        </authorList>
    </citation>
    <scope>NUCLEOTIDE SEQUENCE [LARGE SCALE GENOMIC DNA]</scope>
</reference>